<evidence type="ECO:0000313" key="1">
    <source>
        <dbReference type="EMBL" id="KAI9908819.1"/>
    </source>
</evidence>
<evidence type="ECO:0000313" key="2">
    <source>
        <dbReference type="Proteomes" id="UP001163321"/>
    </source>
</evidence>
<dbReference type="EMBL" id="CM047587">
    <property type="protein sequence ID" value="KAI9908819.1"/>
    <property type="molecule type" value="Genomic_DNA"/>
</dbReference>
<comment type="caution">
    <text evidence="1">The sequence shown here is derived from an EMBL/GenBank/DDBJ whole genome shotgun (WGS) entry which is preliminary data.</text>
</comment>
<sequence length="101" mass="11791">MSAPFSRSQTYPQIEISPYQLRSQVTNGYGSPVFTAVTGKTFNERSPPQLAILRFWREEKYISIHLKGLSVDPKINNKTLHIWHILHRLHGRKKTKFLYGH</sequence>
<reference evidence="1 2" key="1">
    <citation type="journal article" date="2022" name="bioRxiv">
        <title>The genome of the oomycete Peronosclerospora sorghi, a cosmopolitan pathogen of maize and sorghum, is inflated with dispersed pseudogenes.</title>
        <authorList>
            <person name="Fletcher K."/>
            <person name="Martin F."/>
            <person name="Isakeit T."/>
            <person name="Cavanaugh K."/>
            <person name="Magill C."/>
            <person name="Michelmore R."/>
        </authorList>
    </citation>
    <scope>NUCLEOTIDE SEQUENCE [LARGE SCALE GENOMIC DNA]</scope>
    <source>
        <strain evidence="1">P6</strain>
    </source>
</reference>
<gene>
    <name evidence="1" type="ORF">PsorP6_004081</name>
</gene>
<organism evidence="1 2">
    <name type="scientific">Peronosclerospora sorghi</name>
    <dbReference type="NCBI Taxonomy" id="230839"/>
    <lineage>
        <taxon>Eukaryota</taxon>
        <taxon>Sar</taxon>
        <taxon>Stramenopiles</taxon>
        <taxon>Oomycota</taxon>
        <taxon>Peronosporomycetes</taxon>
        <taxon>Peronosporales</taxon>
        <taxon>Peronosporaceae</taxon>
        <taxon>Peronosclerospora</taxon>
    </lineage>
</organism>
<accession>A0ACC0VQS9</accession>
<name>A0ACC0VQS9_9STRA</name>
<protein>
    <submittedName>
        <fullName evidence="1">Uncharacterized protein</fullName>
    </submittedName>
</protein>
<dbReference type="Proteomes" id="UP001163321">
    <property type="component" value="Chromosome 8"/>
</dbReference>
<proteinExistence type="predicted"/>
<keyword evidence="2" id="KW-1185">Reference proteome</keyword>